<gene>
    <name evidence="1" type="ORF">HYC85_015757</name>
</gene>
<keyword evidence="2" id="KW-1185">Reference proteome</keyword>
<reference evidence="1 2" key="2">
    <citation type="submission" date="2020-07" db="EMBL/GenBank/DDBJ databases">
        <title>Genome assembly of wild tea tree DASZ reveals pedigree and selection history of tea varieties.</title>
        <authorList>
            <person name="Zhang W."/>
        </authorList>
    </citation>
    <scope>NUCLEOTIDE SEQUENCE [LARGE SCALE GENOMIC DNA]</scope>
    <source>
        <strain evidence="2">cv. G240</strain>
        <tissue evidence="1">Leaf</tissue>
    </source>
</reference>
<proteinExistence type="predicted"/>
<organism evidence="1 2">
    <name type="scientific">Camellia sinensis</name>
    <name type="common">Tea plant</name>
    <name type="synonym">Thea sinensis</name>
    <dbReference type="NCBI Taxonomy" id="4442"/>
    <lineage>
        <taxon>Eukaryota</taxon>
        <taxon>Viridiplantae</taxon>
        <taxon>Streptophyta</taxon>
        <taxon>Embryophyta</taxon>
        <taxon>Tracheophyta</taxon>
        <taxon>Spermatophyta</taxon>
        <taxon>Magnoliopsida</taxon>
        <taxon>eudicotyledons</taxon>
        <taxon>Gunneridae</taxon>
        <taxon>Pentapetalae</taxon>
        <taxon>asterids</taxon>
        <taxon>Ericales</taxon>
        <taxon>Theaceae</taxon>
        <taxon>Camellia</taxon>
    </lineage>
</organism>
<dbReference type="Proteomes" id="UP000593564">
    <property type="component" value="Unassembled WGS sequence"/>
</dbReference>
<evidence type="ECO:0000313" key="2">
    <source>
        <dbReference type="Proteomes" id="UP000593564"/>
    </source>
</evidence>
<protein>
    <submittedName>
        <fullName evidence="1">Uncharacterized protein</fullName>
    </submittedName>
</protein>
<reference evidence="2" key="1">
    <citation type="journal article" date="2020" name="Nat. Commun.">
        <title>Genome assembly of wild tea tree DASZ reveals pedigree and selection history of tea varieties.</title>
        <authorList>
            <person name="Zhang W."/>
            <person name="Zhang Y."/>
            <person name="Qiu H."/>
            <person name="Guo Y."/>
            <person name="Wan H."/>
            <person name="Zhang X."/>
            <person name="Scossa F."/>
            <person name="Alseekh S."/>
            <person name="Zhang Q."/>
            <person name="Wang P."/>
            <person name="Xu L."/>
            <person name="Schmidt M.H."/>
            <person name="Jia X."/>
            <person name="Li D."/>
            <person name="Zhu A."/>
            <person name="Guo F."/>
            <person name="Chen W."/>
            <person name="Ni D."/>
            <person name="Usadel B."/>
            <person name="Fernie A.R."/>
            <person name="Wen W."/>
        </authorList>
    </citation>
    <scope>NUCLEOTIDE SEQUENCE [LARGE SCALE GENOMIC DNA]</scope>
    <source>
        <strain evidence="2">cv. G240</strain>
    </source>
</reference>
<name>A0A7J7GXU0_CAMSI</name>
<dbReference type="AlphaFoldDB" id="A0A7J7GXU0"/>
<accession>A0A7J7GXU0</accession>
<dbReference type="EMBL" id="JACBKZ010000007">
    <property type="protein sequence ID" value="KAF5945529.1"/>
    <property type="molecule type" value="Genomic_DNA"/>
</dbReference>
<comment type="caution">
    <text evidence="1">The sequence shown here is derived from an EMBL/GenBank/DDBJ whole genome shotgun (WGS) entry which is preliminary data.</text>
</comment>
<evidence type="ECO:0000313" key="1">
    <source>
        <dbReference type="EMBL" id="KAF5945529.1"/>
    </source>
</evidence>
<sequence>MASFLIFYSSLVFSERRSRRVGREDPLFSTSISFFWSILRQRISTEDSPLLVGC</sequence>